<keyword evidence="1 2" id="KW-0728">SH3 domain</keyword>
<evidence type="ECO:0000313" key="8">
    <source>
        <dbReference type="EMBL" id="KAI9635051.1"/>
    </source>
</evidence>
<dbReference type="SUPFAM" id="SSF47769">
    <property type="entry name" value="SAM/Pointed domain"/>
    <property type="match status" value="1"/>
</dbReference>
<comment type="caution">
    <text evidence="8">The sequence shown here is derived from an EMBL/GenBank/DDBJ whole genome shotgun (WGS) entry which is preliminary data.</text>
</comment>
<keyword evidence="9" id="KW-1185">Reference proteome</keyword>
<evidence type="ECO:0000256" key="3">
    <source>
        <dbReference type="SAM" id="Coils"/>
    </source>
</evidence>
<sequence length="762" mass="81651">MATSPTDASSPTMSVMEWDEGVVNGFVVNVLKMEQYEEQIYEHGITGDVLIAMDHDALSEMGMSSLGHRLKLLRAVWEVKREQGIEIGEEDWKPADMPEEGPKREVERLNDAIQELQERLLNLERDHVRMLNSLEEQGIAIPMASSADGDLMHGISPRRDGASGAAPIAGRWREFDDGDEAGPSKPRRASQIFPSSLASSSTTVPPPLNSSDSTTFGDTFTPTTSSAPFPAISDSPSQIQAHEQDRSNTAKSSRIPAAAPPPFTRMISGGSLANTNAAPSPPPGGGTASLPTLAHPSGSKSNLVPSQSAPSGTLLPSPANLPGTSNPPPGSTPALNQEERERKNALAAKESASRAASSFRVTLDDPCFKVLPAALKKYKINDDWKMYALFICFGNTERCLSYDEKPLLLFQKLKEGGQKPVFMLRHIRDIQSPISVAQKKQAVKLGLPADSKVDVLPKVRPSTDTTTSPTKPASSAPSITAGTLQPVRRPDDAFPELPSPAPGENAQRLQQQQQQAGSLVDKDGNVQNVTYAVAIYPYIADRQDEFDVGVGAVFVILSKAKGWYIVQKDPDGLGQIVPDNTRSGWVPAGCLLELSTPISRVSPAIIPGEPLPTYPGLAPLPPIAIMSSSYPGVVLMDYTKKSSDEIDVKEGQLVRVYKKYSHWSYAIRSETGDRGWVPAWFIGKIDNGSESNPSTATFSAAPRPPDDRLSSALSTTSTTLTSIRTPSYQPSTTGGKDEEGEEIGFDGADDGGAGVAALKGYL</sequence>
<evidence type="ECO:0000313" key="9">
    <source>
        <dbReference type="Proteomes" id="UP001164286"/>
    </source>
</evidence>
<dbReference type="Pfam" id="PF00018">
    <property type="entry name" value="SH3_1"/>
    <property type="match status" value="1"/>
</dbReference>
<feature type="domain" description="SH3" evidence="5">
    <location>
        <begin position="627"/>
        <end position="687"/>
    </location>
</feature>
<dbReference type="Proteomes" id="UP001164286">
    <property type="component" value="Unassembled WGS sequence"/>
</dbReference>
<dbReference type="SMART" id="SM00314">
    <property type="entry name" value="RA"/>
    <property type="match status" value="1"/>
</dbReference>
<feature type="compositionally biased region" description="Polar residues" evidence="4">
    <location>
        <begin position="298"/>
        <end position="311"/>
    </location>
</feature>
<evidence type="ECO:0000256" key="4">
    <source>
        <dbReference type="SAM" id="MobiDB-lite"/>
    </source>
</evidence>
<dbReference type="SMART" id="SM00326">
    <property type="entry name" value="SH3"/>
    <property type="match status" value="2"/>
</dbReference>
<accession>A0AA38H9F9</accession>
<dbReference type="GeneID" id="77727735"/>
<dbReference type="Pfam" id="PF07647">
    <property type="entry name" value="SAM_2"/>
    <property type="match status" value="1"/>
</dbReference>
<feature type="compositionally biased region" description="Low complexity" evidence="4">
    <location>
        <begin position="210"/>
        <end position="231"/>
    </location>
</feature>
<dbReference type="InterPro" id="IPR001452">
    <property type="entry name" value="SH3_domain"/>
</dbReference>
<feature type="compositionally biased region" description="Polar residues" evidence="4">
    <location>
        <begin position="192"/>
        <end position="203"/>
    </location>
</feature>
<dbReference type="InterPro" id="IPR000159">
    <property type="entry name" value="RA_dom"/>
</dbReference>
<feature type="domain" description="Ras-associating" evidence="7">
    <location>
        <begin position="358"/>
        <end position="429"/>
    </location>
</feature>
<dbReference type="SUPFAM" id="SSF54236">
    <property type="entry name" value="Ubiquitin-like"/>
    <property type="match status" value="1"/>
</dbReference>
<dbReference type="CDD" id="cd00174">
    <property type="entry name" value="SH3"/>
    <property type="match status" value="2"/>
</dbReference>
<dbReference type="Gene3D" id="2.30.30.40">
    <property type="entry name" value="SH3 Domains"/>
    <property type="match status" value="2"/>
</dbReference>
<dbReference type="PROSITE" id="PS50002">
    <property type="entry name" value="SH3"/>
    <property type="match status" value="2"/>
</dbReference>
<dbReference type="EMBL" id="JAKWFO010000005">
    <property type="protein sequence ID" value="KAI9635051.1"/>
    <property type="molecule type" value="Genomic_DNA"/>
</dbReference>
<dbReference type="CDD" id="cd01786">
    <property type="entry name" value="RA_STE50"/>
    <property type="match status" value="1"/>
</dbReference>
<evidence type="ECO:0000259" key="7">
    <source>
        <dbReference type="PROSITE" id="PS50200"/>
    </source>
</evidence>
<feature type="region of interest" description="Disordered" evidence="4">
    <location>
        <begin position="691"/>
        <end position="752"/>
    </location>
</feature>
<dbReference type="PROSITE" id="PS50105">
    <property type="entry name" value="SAM_DOMAIN"/>
    <property type="match status" value="1"/>
</dbReference>
<feature type="compositionally biased region" description="Acidic residues" evidence="4">
    <location>
        <begin position="738"/>
        <end position="749"/>
    </location>
</feature>
<feature type="region of interest" description="Disordered" evidence="4">
    <location>
        <begin position="456"/>
        <end position="521"/>
    </location>
</feature>
<dbReference type="InterPro" id="IPR001660">
    <property type="entry name" value="SAM"/>
</dbReference>
<feature type="domain" description="SH3" evidence="5">
    <location>
        <begin position="527"/>
        <end position="596"/>
    </location>
</feature>
<proteinExistence type="predicted"/>
<dbReference type="GO" id="GO:0007165">
    <property type="term" value="P:signal transduction"/>
    <property type="evidence" value="ECO:0007669"/>
    <property type="project" value="InterPro"/>
</dbReference>
<gene>
    <name evidence="8" type="ORF">MKK02DRAFT_32565</name>
</gene>
<dbReference type="SMART" id="SM00454">
    <property type="entry name" value="SAM"/>
    <property type="match status" value="1"/>
</dbReference>
<dbReference type="Gene3D" id="3.10.20.90">
    <property type="entry name" value="Phosphatidylinositol 3-kinase Catalytic Subunit, Chain A, domain 1"/>
    <property type="match status" value="1"/>
</dbReference>
<dbReference type="InterPro" id="IPR013761">
    <property type="entry name" value="SAM/pointed_sf"/>
</dbReference>
<feature type="region of interest" description="Disordered" evidence="4">
    <location>
        <begin position="174"/>
        <end position="351"/>
    </location>
</feature>
<feature type="compositionally biased region" description="Low complexity" evidence="4">
    <location>
        <begin position="710"/>
        <end position="722"/>
    </location>
</feature>
<dbReference type="PROSITE" id="PS50200">
    <property type="entry name" value="RA"/>
    <property type="match status" value="1"/>
</dbReference>
<protein>
    <recommendedName>
        <fullName evidence="10">Protein kinase regulator</fullName>
    </recommendedName>
</protein>
<dbReference type="AlphaFoldDB" id="A0AA38H9F9"/>
<feature type="coiled-coil region" evidence="3">
    <location>
        <begin position="106"/>
        <end position="133"/>
    </location>
</feature>
<organism evidence="8 9">
    <name type="scientific">Dioszegia hungarica</name>
    <dbReference type="NCBI Taxonomy" id="4972"/>
    <lineage>
        <taxon>Eukaryota</taxon>
        <taxon>Fungi</taxon>
        <taxon>Dikarya</taxon>
        <taxon>Basidiomycota</taxon>
        <taxon>Agaricomycotina</taxon>
        <taxon>Tremellomycetes</taxon>
        <taxon>Tremellales</taxon>
        <taxon>Bulleribasidiaceae</taxon>
        <taxon>Dioszegia</taxon>
    </lineage>
</organism>
<feature type="compositionally biased region" description="Polar residues" evidence="4">
    <location>
        <begin position="723"/>
        <end position="733"/>
    </location>
</feature>
<dbReference type="InterPro" id="IPR036028">
    <property type="entry name" value="SH3-like_dom_sf"/>
</dbReference>
<evidence type="ECO:0000259" key="6">
    <source>
        <dbReference type="PROSITE" id="PS50105"/>
    </source>
</evidence>
<dbReference type="SUPFAM" id="SSF50044">
    <property type="entry name" value="SH3-domain"/>
    <property type="match status" value="2"/>
</dbReference>
<dbReference type="InterPro" id="IPR029071">
    <property type="entry name" value="Ubiquitin-like_domsf"/>
</dbReference>
<evidence type="ECO:0000256" key="2">
    <source>
        <dbReference type="PROSITE-ProRule" id="PRU00192"/>
    </source>
</evidence>
<dbReference type="Gene3D" id="1.10.150.50">
    <property type="entry name" value="Transcription Factor, Ets-1"/>
    <property type="match status" value="1"/>
</dbReference>
<dbReference type="Pfam" id="PF00788">
    <property type="entry name" value="RA"/>
    <property type="match status" value="1"/>
</dbReference>
<reference evidence="8" key="1">
    <citation type="journal article" date="2022" name="G3 (Bethesda)">
        <title>High quality genome of the basidiomycete yeast Dioszegia hungarica PDD-24b-2 isolated from cloud water.</title>
        <authorList>
            <person name="Jarrige D."/>
            <person name="Haridas S."/>
            <person name="Bleykasten-Grosshans C."/>
            <person name="Joly M."/>
            <person name="Nadalig T."/>
            <person name="Sancelme M."/>
            <person name="Vuilleumier S."/>
            <person name="Grigoriev I.V."/>
            <person name="Amato P."/>
            <person name="Bringel F."/>
        </authorList>
    </citation>
    <scope>NUCLEOTIDE SEQUENCE</scope>
    <source>
        <strain evidence="8">PDD-24b-2</strain>
    </source>
</reference>
<evidence type="ECO:0000259" key="5">
    <source>
        <dbReference type="PROSITE" id="PS50002"/>
    </source>
</evidence>
<evidence type="ECO:0008006" key="10">
    <source>
        <dbReference type="Google" id="ProtNLM"/>
    </source>
</evidence>
<feature type="domain" description="SAM" evidence="6">
    <location>
        <begin position="18"/>
        <end position="82"/>
    </location>
</feature>
<feature type="compositionally biased region" description="Low complexity" evidence="4">
    <location>
        <begin position="462"/>
        <end position="481"/>
    </location>
</feature>
<name>A0AA38H9F9_9TREE</name>
<evidence type="ECO:0000256" key="1">
    <source>
        <dbReference type="ARBA" id="ARBA00022443"/>
    </source>
</evidence>
<dbReference type="RefSeq" id="XP_052944828.1">
    <property type="nucleotide sequence ID" value="XM_053088530.1"/>
</dbReference>
<keyword evidence="3" id="KW-0175">Coiled coil</keyword>